<keyword evidence="6" id="KW-0813">Transport</keyword>
<evidence type="ECO:0000256" key="2">
    <source>
        <dbReference type="ARBA" id="ARBA00022692"/>
    </source>
</evidence>
<evidence type="ECO:0000256" key="4">
    <source>
        <dbReference type="ARBA" id="ARBA00022989"/>
    </source>
</evidence>
<evidence type="ECO:0000256" key="5">
    <source>
        <dbReference type="ARBA" id="ARBA00023136"/>
    </source>
</evidence>
<dbReference type="STRING" id="106549.A0A540KTT6"/>
<keyword evidence="4 6" id="KW-1133">Transmembrane helix</keyword>
<keyword evidence="6" id="KW-0186">Copper</keyword>
<dbReference type="PANTHER" id="PTHR12483:SF24">
    <property type="entry name" value="COPPER TRANSPORTER 2-RELATED"/>
    <property type="match status" value="1"/>
</dbReference>
<keyword evidence="6" id="KW-0406">Ion transport</keyword>
<keyword evidence="5 6" id="KW-0472">Membrane</keyword>
<evidence type="ECO:0000313" key="7">
    <source>
        <dbReference type="EMBL" id="TQD77631.1"/>
    </source>
</evidence>
<dbReference type="Pfam" id="PF04145">
    <property type="entry name" value="Ctr"/>
    <property type="match status" value="4"/>
</dbReference>
<feature type="transmembrane region" description="Helical" evidence="6">
    <location>
        <begin position="262"/>
        <end position="290"/>
    </location>
</feature>
<proteinExistence type="inferred from homology"/>
<dbReference type="EMBL" id="VIEB01000951">
    <property type="protein sequence ID" value="TQD77631.1"/>
    <property type="molecule type" value="Genomic_DNA"/>
</dbReference>
<dbReference type="InterPro" id="IPR007274">
    <property type="entry name" value="Cop_transporter"/>
</dbReference>
<evidence type="ECO:0000256" key="6">
    <source>
        <dbReference type="RuleBase" id="RU367022"/>
    </source>
</evidence>
<feature type="transmembrane region" description="Helical" evidence="6">
    <location>
        <begin position="122"/>
        <end position="142"/>
    </location>
</feature>
<feature type="transmembrane region" description="Helical" evidence="6">
    <location>
        <begin position="58"/>
        <end position="78"/>
    </location>
</feature>
<keyword evidence="3 6" id="KW-0187">Copper transport</keyword>
<organism evidence="7 8">
    <name type="scientific">Malus baccata</name>
    <name type="common">Siberian crab apple</name>
    <name type="synonym">Pyrus baccata</name>
    <dbReference type="NCBI Taxonomy" id="106549"/>
    <lineage>
        <taxon>Eukaryota</taxon>
        <taxon>Viridiplantae</taxon>
        <taxon>Streptophyta</taxon>
        <taxon>Embryophyta</taxon>
        <taxon>Tracheophyta</taxon>
        <taxon>Spermatophyta</taxon>
        <taxon>Magnoliopsida</taxon>
        <taxon>eudicotyledons</taxon>
        <taxon>Gunneridae</taxon>
        <taxon>Pentapetalae</taxon>
        <taxon>rosids</taxon>
        <taxon>fabids</taxon>
        <taxon>Rosales</taxon>
        <taxon>Rosaceae</taxon>
        <taxon>Amygdaloideae</taxon>
        <taxon>Maleae</taxon>
        <taxon>Malus</taxon>
    </lineage>
</organism>
<evidence type="ECO:0000256" key="3">
    <source>
        <dbReference type="ARBA" id="ARBA00022796"/>
    </source>
</evidence>
<comment type="caution">
    <text evidence="7">The sequence shown here is derived from an EMBL/GenBank/DDBJ whole genome shotgun (WGS) entry which is preliminary data.</text>
</comment>
<comment type="subcellular location">
    <subcellularLocation>
        <location evidence="6">Membrane</location>
        <topology evidence="6">Multi-pass membrane protein</topology>
    </subcellularLocation>
</comment>
<keyword evidence="8" id="KW-1185">Reference proteome</keyword>
<dbReference type="GO" id="GO:0005375">
    <property type="term" value="F:copper ion transmembrane transporter activity"/>
    <property type="evidence" value="ECO:0007669"/>
    <property type="project" value="UniProtKB-UniRule"/>
</dbReference>
<dbReference type="AlphaFoldDB" id="A0A540KTT6"/>
<dbReference type="Proteomes" id="UP000315295">
    <property type="component" value="Unassembled WGS sequence"/>
</dbReference>
<name>A0A540KTT6_MALBA</name>
<comment type="similarity">
    <text evidence="1 6">Belongs to the copper transporter (Ctr) (TC 1.A.56) family. SLC31A subfamily.</text>
</comment>
<feature type="transmembrane region" description="Helical" evidence="6">
    <location>
        <begin position="213"/>
        <end position="234"/>
    </location>
</feature>
<evidence type="ECO:0000256" key="1">
    <source>
        <dbReference type="ARBA" id="ARBA00006921"/>
    </source>
</evidence>
<dbReference type="PANTHER" id="PTHR12483">
    <property type="entry name" value="SOLUTE CARRIER FAMILY 31 COPPER TRANSPORTERS"/>
    <property type="match status" value="1"/>
</dbReference>
<evidence type="ECO:0000313" key="8">
    <source>
        <dbReference type="Proteomes" id="UP000315295"/>
    </source>
</evidence>
<reference evidence="7 8" key="1">
    <citation type="journal article" date="2019" name="G3 (Bethesda)">
        <title>Sequencing of a Wild Apple (Malus baccata) Genome Unravels the Differences Between Cultivated and Wild Apple Species Regarding Disease Resistance and Cold Tolerance.</title>
        <authorList>
            <person name="Chen X."/>
        </authorList>
    </citation>
    <scope>NUCLEOTIDE SEQUENCE [LARGE SCALE GENOMIC DNA]</scope>
    <source>
        <strain evidence="8">cv. Shandingzi</strain>
        <tissue evidence="7">Leaves</tissue>
    </source>
</reference>
<protein>
    <recommendedName>
        <fullName evidence="6">Copper transport protein</fullName>
    </recommendedName>
</protein>
<keyword evidence="2 6" id="KW-0812">Transmembrane</keyword>
<feature type="transmembrane region" description="Helical" evidence="6">
    <location>
        <begin position="90"/>
        <end position="116"/>
    </location>
</feature>
<sequence length="305" mass="33139">MTASHHNIPSPPAATLINGSNSGGFMPMRRHRMMMHMSFFWSHSAEVLFTGWPGPDRPAMYAISLVFVFLLGVLVEWLSHSRLIKPGTNIVTAGLVRTCLYTVRSGVSYLVMLAVMSFNGGVFLATVGGHAVGFLVFGSGVWKKSGGSGTERPSDLPPMSYITPKTTRKPCNAQISSKERMEDMMKMNMQMNFHWGNEATILFKGWPNESTGMYILALLFVFVLAFAMETLSAWPVVKPSMNPIVAGITHASIYAVRIGMGYLVMLAVMSFNAGIFIVAVAGHTFGYFIVKASALVLAKPAASPA</sequence>
<gene>
    <name evidence="7" type="ORF">C1H46_036840</name>
</gene>
<dbReference type="GO" id="GO:0005886">
    <property type="term" value="C:plasma membrane"/>
    <property type="evidence" value="ECO:0007669"/>
    <property type="project" value="TreeGrafter"/>
</dbReference>
<accession>A0A540KTT6</accession>
<comment type="caution">
    <text evidence="6">Lacks conserved residue(s) required for the propagation of feature annotation.</text>
</comment>